<evidence type="ECO:0000313" key="10">
    <source>
        <dbReference type="Proteomes" id="UP000248198"/>
    </source>
</evidence>
<dbReference type="RefSeq" id="WP_110832208.1">
    <property type="nucleotide sequence ID" value="NZ_QKLU01000005.1"/>
</dbReference>
<keyword evidence="6" id="KW-0472">Membrane</keyword>
<evidence type="ECO:0000256" key="3">
    <source>
        <dbReference type="ARBA" id="ARBA00022452"/>
    </source>
</evidence>
<dbReference type="InterPro" id="IPR005017">
    <property type="entry name" value="OMPP1/FadL/TodX"/>
</dbReference>
<sequence length="511" mass="56353">MKKFVTLLGLAMVASTGITYAQFSTYAQDALRFSQTNFGSSARFKGLGNAQTSLGGDISSIGGNPAGLGMFTRSEFSFTPEFNSVSSNANYFGQGTKSSKDKLNLNQAGVVWYNPVIRPKGADLNQGVISFVWGIGYNRNNDFTGNYSFGGKNPNNSFGDFAAENATNFGQTHSQFTNGSLRKMAYDNFLINETGNTGTFTSATSSKNNLQNYNQVRYGSTSEFNFAGAMNISNQFYLGASIGFVNVRYGYDSQFTESGTITSTPQQLPTDPKVGDAYTLSYRQSQSVRGNGVNGRLGLIYKPINEVRIGVTYQTPTWMHMEDVTSEVLDTRYTSANTSYTNVQNNYVFQYNLRNPSKTSLGASVILGGSALLTADVDYVNYAGIKLSNAADYYAPEEINNNNMDVKDFYTHAFNYRVGAEYKIDPSFTIRAGYGINGTPYKDDKDNLSQTKYFSGGLGYKINQYYIDLAYQRVQTNQTFSPYTFNNQSLDPVATAKVDRNNVFLTFGVRF</sequence>
<dbReference type="OrthoDB" id="9765571at2"/>
<dbReference type="Proteomes" id="UP000248198">
    <property type="component" value="Unassembled WGS sequence"/>
</dbReference>
<dbReference type="AlphaFoldDB" id="A0A318UF58"/>
<evidence type="ECO:0000256" key="7">
    <source>
        <dbReference type="ARBA" id="ARBA00023237"/>
    </source>
</evidence>
<evidence type="ECO:0000313" key="9">
    <source>
        <dbReference type="EMBL" id="PYF72737.1"/>
    </source>
</evidence>
<dbReference type="Pfam" id="PF03349">
    <property type="entry name" value="Toluene_X"/>
    <property type="match status" value="1"/>
</dbReference>
<reference evidence="9 10" key="1">
    <citation type="submission" date="2018-06" db="EMBL/GenBank/DDBJ databases">
        <title>Genomic Encyclopedia of Archaeal and Bacterial Type Strains, Phase II (KMG-II): from individual species to whole genera.</title>
        <authorList>
            <person name="Goeker M."/>
        </authorList>
    </citation>
    <scope>NUCLEOTIDE SEQUENCE [LARGE SCALE GENOMIC DNA]</scope>
    <source>
        <strain evidence="9 10">DSM 27372</strain>
    </source>
</reference>
<gene>
    <name evidence="9" type="ORF">B0O44_105107</name>
</gene>
<dbReference type="EMBL" id="QKLU01000005">
    <property type="protein sequence ID" value="PYF72737.1"/>
    <property type="molecule type" value="Genomic_DNA"/>
</dbReference>
<feature type="signal peptide" evidence="8">
    <location>
        <begin position="1"/>
        <end position="21"/>
    </location>
</feature>
<evidence type="ECO:0000256" key="1">
    <source>
        <dbReference type="ARBA" id="ARBA00004571"/>
    </source>
</evidence>
<keyword evidence="4" id="KW-0812">Transmembrane</keyword>
<dbReference type="GO" id="GO:0009279">
    <property type="term" value="C:cell outer membrane"/>
    <property type="evidence" value="ECO:0007669"/>
    <property type="project" value="UniProtKB-SubCell"/>
</dbReference>
<dbReference type="GO" id="GO:0015483">
    <property type="term" value="F:long-chain fatty acid transporting porin activity"/>
    <property type="evidence" value="ECO:0007669"/>
    <property type="project" value="TreeGrafter"/>
</dbReference>
<dbReference type="SUPFAM" id="SSF56935">
    <property type="entry name" value="Porins"/>
    <property type="match status" value="1"/>
</dbReference>
<comment type="subcellular location">
    <subcellularLocation>
        <location evidence="1">Cell outer membrane</location>
        <topology evidence="1">Multi-pass membrane protein</topology>
    </subcellularLocation>
</comment>
<evidence type="ECO:0000256" key="8">
    <source>
        <dbReference type="SAM" id="SignalP"/>
    </source>
</evidence>
<dbReference type="PANTHER" id="PTHR35093:SF8">
    <property type="entry name" value="OUTER MEMBRANE PROTEIN NMB0088-RELATED"/>
    <property type="match status" value="1"/>
</dbReference>
<comment type="similarity">
    <text evidence="2">Belongs to the OmpP1/FadL family.</text>
</comment>
<keyword evidence="7" id="KW-0998">Cell outer membrane</keyword>
<proteinExistence type="inferred from homology"/>
<dbReference type="PANTHER" id="PTHR35093">
    <property type="entry name" value="OUTER MEMBRANE PROTEIN NMB0088-RELATED"/>
    <property type="match status" value="1"/>
</dbReference>
<organism evidence="9 10">
    <name type="scientific">Pedobacter nutrimenti</name>
    <dbReference type="NCBI Taxonomy" id="1241337"/>
    <lineage>
        <taxon>Bacteria</taxon>
        <taxon>Pseudomonadati</taxon>
        <taxon>Bacteroidota</taxon>
        <taxon>Sphingobacteriia</taxon>
        <taxon>Sphingobacteriales</taxon>
        <taxon>Sphingobacteriaceae</taxon>
        <taxon>Pedobacter</taxon>
    </lineage>
</organism>
<dbReference type="Gene3D" id="2.40.160.60">
    <property type="entry name" value="Outer membrane protein transport protein (OMPP1/FadL/TodX)"/>
    <property type="match status" value="1"/>
</dbReference>
<evidence type="ECO:0000256" key="2">
    <source>
        <dbReference type="ARBA" id="ARBA00008163"/>
    </source>
</evidence>
<evidence type="ECO:0000256" key="6">
    <source>
        <dbReference type="ARBA" id="ARBA00023136"/>
    </source>
</evidence>
<evidence type="ECO:0000256" key="4">
    <source>
        <dbReference type="ARBA" id="ARBA00022692"/>
    </source>
</evidence>
<evidence type="ECO:0000256" key="5">
    <source>
        <dbReference type="ARBA" id="ARBA00022729"/>
    </source>
</evidence>
<keyword evidence="3" id="KW-1134">Transmembrane beta strand</keyword>
<feature type="chain" id="PRO_5016285354" evidence="8">
    <location>
        <begin position="22"/>
        <end position="511"/>
    </location>
</feature>
<name>A0A318UF58_9SPHI</name>
<keyword evidence="5 8" id="KW-0732">Signal</keyword>
<protein>
    <submittedName>
        <fullName evidence="9">Long-subunit fatty acid transport protein</fullName>
    </submittedName>
</protein>
<keyword evidence="10" id="KW-1185">Reference proteome</keyword>
<comment type="caution">
    <text evidence="9">The sequence shown here is derived from an EMBL/GenBank/DDBJ whole genome shotgun (WGS) entry which is preliminary data.</text>
</comment>
<accession>A0A318UF58</accession>